<dbReference type="PRINTS" id="PR00313">
    <property type="entry name" value="CABNDNGRPT"/>
</dbReference>
<dbReference type="Pfam" id="PF00353">
    <property type="entry name" value="HemolysinCabind"/>
    <property type="match status" value="4"/>
</dbReference>
<dbReference type="PRINTS" id="PR01488">
    <property type="entry name" value="RTXTOXINA"/>
</dbReference>
<dbReference type="InterPro" id="IPR003995">
    <property type="entry name" value="RTX_toxin_determinant-A"/>
</dbReference>
<dbReference type="InterPro" id="IPR018511">
    <property type="entry name" value="Hemolysin-typ_Ca-bd_CS"/>
</dbReference>
<dbReference type="EMBL" id="JBHRXI010000037">
    <property type="protein sequence ID" value="MFC3616085.1"/>
    <property type="molecule type" value="Genomic_DNA"/>
</dbReference>
<organism evidence="8 9">
    <name type="scientific">Lutimaribacter marinistellae</name>
    <dbReference type="NCBI Taxonomy" id="1820329"/>
    <lineage>
        <taxon>Bacteria</taxon>
        <taxon>Pseudomonadati</taxon>
        <taxon>Pseudomonadota</taxon>
        <taxon>Alphaproteobacteria</taxon>
        <taxon>Rhodobacterales</taxon>
        <taxon>Roseobacteraceae</taxon>
        <taxon>Lutimaribacter</taxon>
    </lineage>
</organism>
<comment type="subcellular location">
    <subcellularLocation>
        <location evidence="1">Membrane</location>
    </subcellularLocation>
    <subcellularLocation>
        <location evidence="2">Secreted</location>
    </subcellularLocation>
</comment>
<keyword evidence="7" id="KW-0472">Membrane</keyword>
<protein>
    <submittedName>
        <fullName evidence="8">Calcium-binding protein</fullName>
    </submittedName>
</protein>
<evidence type="ECO:0000313" key="8">
    <source>
        <dbReference type="EMBL" id="MFC3616085.1"/>
    </source>
</evidence>
<accession>A0ABV7TM88</accession>
<proteinExistence type="predicted"/>
<dbReference type="PROSITE" id="PS00330">
    <property type="entry name" value="HEMOLYSIN_CALCIUM"/>
    <property type="match status" value="3"/>
</dbReference>
<gene>
    <name evidence="8" type="ORF">ACFORG_20245</name>
</gene>
<name>A0ABV7TM88_9RHOB</name>
<evidence type="ECO:0000313" key="9">
    <source>
        <dbReference type="Proteomes" id="UP001595629"/>
    </source>
</evidence>
<dbReference type="Gene3D" id="2.150.10.10">
    <property type="entry name" value="Serralysin-like metalloprotease, C-terminal"/>
    <property type="match status" value="2"/>
</dbReference>
<dbReference type="SUPFAM" id="SSF51120">
    <property type="entry name" value="beta-Roll"/>
    <property type="match status" value="3"/>
</dbReference>
<keyword evidence="4" id="KW-0800">Toxin</keyword>
<sequence>MKSILFEQKFAPQPINTGDFGTPLAYHVLPDGRAIVLKRFGTGSDTYLPDDIKLTVIGDDGEVISDIIVARSDGNSVRGFLASSDGKVWLFNARTFDFSGVFLTLIEENGDLGETVSIYPGATFWERDYLLMAIDGGGFLGIWTSVAPSGELETRFQRFGEDGSAANEAAILYGEDAFSTLNVDLVSLEDGRSLLFRPGQDALFHFVGPGGYPGRATPVFEGGGSMQGLSDVKPLPEGGYALFAVRAHNGLTLEMQKIGLDGSASGPSIALVELGWYGNSLAIDLRDDGTLVVISGEGRREVTRSVFDLDGTLQATKAIYSATAEEAGDPVHARPAGRSEFRANLLDDGSLVLAGPRVGAEGESAIFLQRFDARGSAEMSPQIIDNSGFLFYHRAGFFDNGAGDLWLEWYSTTAETRYMVTAFDAPSLRLLSEENDRESVAGPKAVDALGGDDVVIGSSGTDRLLGNLGNDALSGEGGDDLFEGGPGNDTLQGGDGHDVAYFSGRWQDYMFQVEGEVGTRLMVSHATSDGPDGIDLLTGIEELIFANRQDDLSTFLDEYDQTLNGGDADDVLETGMGTNILRGGAGNDTLNAGGGSDTINGGAGDDVIKAGPEHSDLADVVYAGDGNDRVDAGGGNDLVFGQEGNDTISGGFGVDELQGQVGNDVVAGGALSDLIFGGDGNDFLNGGFGYDRLNGGAGADQFFHLGIGDHGSDWVQDYDAAEGDVLIFGRAATAAQFQINLAHTATPDGERSGDDNLQEAFVIYRPTGQIIWALVDGEGQDRINLQVGGEVVDLIL</sequence>
<comment type="caution">
    <text evidence="8">The sequence shown here is derived from an EMBL/GenBank/DDBJ whole genome shotgun (WGS) entry which is preliminary data.</text>
</comment>
<evidence type="ECO:0000256" key="1">
    <source>
        <dbReference type="ARBA" id="ARBA00004370"/>
    </source>
</evidence>
<dbReference type="RefSeq" id="WP_386737386.1">
    <property type="nucleotide sequence ID" value="NZ_JBHRXI010000037.1"/>
</dbReference>
<dbReference type="InterPro" id="IPR011049">
    <property type="entry name" value="Serralysin-like_metalloprot_C"/>
</dbReference>
<dbReference type="InterPro" id="IPR050557">
    <property type="entry name" value="RTX_toxin/Mannuronan_C5-epim"/>
</dbReference>
<keyword evidence="3" id="KW-0964">Secreted</keyword>
<dbReference type="PANTHER" id="PTHR38340:SF1">
    <property type="entry name" value="S-LAYER PROTEIN"/>
    <property type="match status" value="1"/>
</dbReference>
<evidence type="ECO:0000256" key="5">
    <source>
        <dbReference type="ARBA" id="ARBA00022737"/>
    </source>
</evidence>
<evidence type="ECO:0000256" key="2">
    <source>
        <dbReference type="ARBA" id="ARBA00004613"/>
    </source>
</evidence>
<evidence type="ECO:0000256" key="6">
    <source>
        <dbReference type="ARBA" id="ARBA00023026"/>
    </source>
</evidence>
<evidence type="ECO:0000256" key="3">
    <source>
        <dbReference type="ARBA" id="ARBA00022525"/>
    </source>
</evidence>
<reference evidence="9" key="1">
    <citation type="journal article" date="2019" name="Int. J. Syst. Evol. Microbiol.">
        <title>The Global Catalogue of Microorganisms (GCM) 10K type strain sequencing project: providing services to taxonomists for standard genome sequencing and annotation.</title>
        <authorList>
            <consortium name="The Broad Institute Genomics Platform"/>
            <consortium name="The Broad Institute Genome Sequencing Center for Infectious Disease"/>
            <person name="Wu L."/>
            <person name="Ma J."/>
        </authorList>
    </citation>
    <scope>NUCLEOTIDE SEQUENCE [LARGE SCALE GENOMIC DNA]</scope>
    <source>
        <strain evidence="9">KCTC 42911</strain>
    </source>
</reference>
<dbReference type="Proteomes" id="UP001595629">
    <property type="component" value="Unassembled WGS sequence"/>
</dbReference>
<keyword evidence="5" id="KW-0677">Repeat</keyword>
<dbReference type="InterPro" id="IPR001343">
    <property type="entry name" value="Hemolysn_Ca-bd"/>
</dbReference>
<evidence type="ECO:0000256" key="4">
    <source>
        <dbReference type="ARBA" id="ARBA00022656"/>
    </source>
</evidence>
<evidence type="ECO:0000256" key="7">
    <source>
        <dbReference type="ARBA" id="ARBA00023136"/>
    </source>
</evidence>
<keyword evidence="6" id="KW-0843">Virulence</keyword>
<dbReference type="PANTHER" id="PTHR38340">
    <property type="entry name" value="S-LAYER PROTEIN"/>
    <property type="match status" value="1"/>
</dbReference>
<keyword evidence="9" id="KW-1185">Reference proteome</keyword>